<keyword evidence="2" id="KW-1133">Transmembrane helix</keyword>
<gene>
    <name evidence="3" type="ORF">G1H10_01055</name>
</gene>
<dbReference type="Proteomes" id="UP000475214">
    <property type="component" value="Unassembled WGS sequence"/>
</dbReference>
<sequence length="340" mass="36805">MSSNGFDIKSVPLYRQIALIGGAVLVISLFFPWWRVSVDAGSFGGGSASESGWNGIGVLIGILALLLIVWELLRVFGAAAQINFNHDVITAGLAALTALFGVIQFIRSLTYGGGAPPGVSTGPHFGAFLILICSGLLGFAAFLAFQGAGGPDALKQHQANVNRPQAPQPYPGQPYPPQYPNAPQGGYGQQGYQQPPAQGYGQQPRQYPQPPQPQPGYPQQPPQPYPNAPQEGYGQQYPQQPPQPYPNAPQEGYGQQYPQQPPAQPHGQQPHQQPGYPQGQEYPQQPPQPYPNAPQEGYEQPYQQGYPQQGYQQPQGHGQQPPASERAWSTEDEDPQNPLR</sequence>
<evidence type="ECO:0000256" key="2">
    <source>
        <dbReference type="SAM" id="Phobius"/>
    </source>
</evidence>
<feature type="compositionally biased region" description="Pro residues" evidence="1">
    <location>
        <begin position="166"/>
        <end position="180"/>
    </location>
</feature>
<evidence type="ECO:0000256" key="1">
    <source>
        <dbReference type="SAM" id="MobiDB-lite"/>
    </source>
</evidence>
<feature type="compositionally biased region" description="Low complexity" evidence="1">
    <location>
        <begin position="265"/>
        <end position="283"/>
    </location>
</feature>
<comment type="caution">
    <text evidence="3">The sequence shown here is derived from an EMBL/GenBank/DDBJ whole genome shotgun (WGS) entry which is preliminary data.</text>
</comment>
<feature type="transmembrane region" description="Helical" evidence="2">
    <location>
        <begin position="53"/>
        <end position="76"/>
    </location>
</feature>
<evidence type="ECO:0000313" key="3">
    <source>
        <dbReference type="EMBL" id="NED98753.1"/>
    </source>
</evidence>
<protein>
    <submittedName>
        <fullName evidence="3">Uncharacterized protein</fullName>
    </submittedName>
</protein>
<feature type="transmembrane region" description="Helical" evidence="2">
    <location>
        <begin position="88"/>
        <end position="106"/>
    </location>
</feature>
<feature type="compositionally biased region" description="Low complexity" evidence="1">
    <location>
        <begin position="293"/>
        <end position="322"/>
    </location>
</feature>
<organism evidence="3 4">
    <name type="scientific">Phytoactinopolyspora halotolerans</name>
    <dbReference type="NCBI Taxonomy" id="1981512"/>
    <lineage>
        <taxon>Bacteria</taxon>
        <taxon>Bacillati</taxon>
        <taxon>Actinomycetota</taxon>
        <taxon>Actinomycetes</taxon>
        <taxon>Jiangellales</taxon>
        <taxon>Jiangellaceae</taxon>
        <taxon>Phytoactinopolyspora</taxon>
    </lineage>
</organism>
<keyword evidence="2" id="KW-0812">Transmembrane</keyword>
<dbReference type="RefSeq" id="WP_163731383.1">
    <property type="nucleotide sequence ID" value="NZ_JAAGOA010000001.1"/>
</dbReference>
<feature type="region of interest" description="Disordered" evidence="1">
    <location>
        <begin position="162"/>
        <end position="340"/>
    </location>
</feature>
<feature type="transmembrane region" description="Helical" evidence="2">
    <location>
        <begin position="12"/>
        <end position="33"/>
    </location>
</feature>
<proteinExistence type="predicted"/>
<feature type="compositionally biased region" description="Low complexity" evidence="1">
    <location>
        <begin position="248"/>
        <end position="258"/>
    </location>
</feature>
<reference evidence="3 4" key="1">
    <citation type="submission" date="2020-02" db="EMBL/GenBank/DDBJ databases">
        <authorList>
            <person name="Li X.-J."/>
            <person name="Han X.-M."/>
        </authorList>
    </citation>
    <scope>NUCLEOTIDE SEQUENCE [LARGE SCALE GENOMIC DNA]</scope>
    <source>
        <strain evidence="3 4">CCTCC AB 2017055</strain>
    </source>
</reference>
<keyword evidence="2" id="KW-0472">Membrane</keyword>
<name>A0A6L9S2A0_9ACTN</name>
<feature type="compositionally biased region" description="Pro residues" evidence="1">
    <location>
        <begin position="207"/>
        <end position="227"/>
    </location>
</feature>
<evidence type="ECO:0000313" key="4">
    <source>
        <dbReference type="Proteomes" id="UP000475214"/>
    </source>
</evidence>
<keyword evidence="4" id="KW-1185">Reference proteome</keyword>
<feature type="compositionally biased region" description="Low complexity" evidence="1">
    <location>
        <begin position="190"/>
        <end position="206"/>
    </location>
</feature>
<feature type="transmembrane region" description="Helical" evidence="2">
    <location>
        <begin position="126"/>
        <end position="145"/>
    </location>
</feature>
<accession>A0A6L9S2A0</accession>
<dbReference type="AlphaFoldDB" id="A0A6L9S2A0"/>
<feature type="compositionally biased region" description="Low complexity" evidence="1">
    <location>
        <begin position="228"/>
        <end position="238"/>
    </location>
</feature>
<dbReference type="EMBL" id="JAAGOA010000001">
    <property type="protein sequence ID" value="NED98753.1"/>
    <property type="molecule type" value="Genomic_DNA"/>
</dbReference>
<feature type="compositionally biased region" description="Acidic residues" evidence="1">
    <location>
        <begin position="330"/>
        <end position="340"/>
    </location>
</feature>